<gene>
    <name evidence="2" type="ORF">pipiens_005632</name>
</gene>
<accession>A0ABD1DXD6</accession>
<dbReference type="AlphaFoldDB" id="A0ABD1DXD6"/>
<comment type="caution">
    <text evidence="2">The sequence shown here is derived from an EMBL/GenBank/DDBJ whole genome shotgun (WGS) entry which is preliminary data.</text>
</comment>
<reference evidence="2 3" key="1">
    <citation type="submission" date="2024-05" db="EMBL/GenBank/DDBJ databases">
        <title>Culex pipiens pipiens assembly and annotation.</title>
        <authorList>
            <person name="Alout H."/>
            <person name="Durand T."/>
        </authorList>
    </citation>
    <scope>NUCLEOTIDE SEQUENCE [LARGE SCALE GENOMIC DNA]</scope>
    <source>
        <strain evidence="2">HA-2024</strain>
        <tissue evidence="2">Whole body</tissue>
    </source>
</reference>
<evidence type="ECO:0000256" key="1">
    <source>
        <dbReference type="SAM" id="MobiDB-lite"/>
    </source>
</evidence>
<dbReference type="Proteomes" id="UP001562425">
    <property type="component" value="Unassembled WGS sequence"/>
</dbReference>
<feature type="region of interest" description="Disordered" evidence="1">
    <location>
        <begin position="1"/>
        <end position="34"/>
    </location>
</feature>
<proteinExistence type="predicted"/>
<dbReference type="EMBL" id="JBEHCU010001374">
    <property type="protein sequence ID" value="KAL1403567.1"/>
    <property type="molecule type" value="Genomic_DNA"/>
</dbReference>
<name>A0ABD1DXD6_CULPP</name>
<sequence length="145" mass="15475">MSSTEVGFKPNESMAGNRRRVPGDVATSPAKGGVHGGNAIGGGLHFDEEIRFHEAGCGYGESGVGDSAGGWDNSATSALERFLGDGFVDNFELDVPNGFLAEWSITRALLEVLHDGVFDGAKQGIVRFEEQRVIDEDVWAGDVRF</sequence>
<protein>
    <submittedName>
        <fullName evidence="2">Uncharacterized protein</fullName>
    </submittedName>
</protein>
<keyword evidence="3" id="KW-1185">Reference proteome</keyword>
<evidence type="ECO:0000313" key="3">
    <source>
        <dbReference type="Proteomes" id="UP001562425"/>
    </source>
</evidence>
<evidence type="ECO:0000313" key="2">
    <source>
        <dbReference type="EMBL" id="KAL1403567.1"/>
    </source>
</evidence>
<organism evidence="2 3">
    <name type="scientific">Culex pipiens pipiens</name>
    <name type="common">Northern house mosquito</name>
    <dbReference type="NCBI Taxonomy" id="38569"/>
    <lineage>
        <taxon>Eukaryota</taxon>
        <taxon>Metazoa</taxon>
        <taxon>Ecdysozoa</taxon>
        <taxon>Arthropoda</taxon>
        <taxon>Hexapoda</taxon>
        <taxon>Insecta</taxon>
        <taxon>Pterygota</taxon>
        <taxon>Neoptera</taxon>
        <taxon>Endopterygota</taxon>
        <taxon>Diptera</taxon>
        <taxon>Nematocera</taxon>
        <taxon>Culicoidea</taxon>
        <taxon>Culicidae</taxon>
        <taxon>Culicinae</taxon>
        <taxon>Culicini</taxon>
        <taxon>Culex</taxon>
        <taxon>Culex</taxon>
    </lineage>
</organism>